<dbReference type="PANTHER" id="PTHR43449:SF3">
    <property type="entry name" value="POLYMERASE NUCLEOTIDYL TRANSFERASE DOMAIN-CONTAINING PROTEIN"/>
    <property type="match status" value="1"/>
</dbReference>
<dbReference type="SUPFAM" id="SSF81301">
    <property type="entry name" value="Nucleotidyltransferase"/>
    <property type="match status" value="1"/>
</dbReference>
<dbReference type="PANTHER" id="PTHR43449">
    <property type="entry name" value="NUCLEOTIDYLTRANSFERASE"/>
    <property type="match status" value="1"/>
</dbReference>
<keyword evidence="3" id="KW-1185">Reference proteome</keyword>
<dbReference type="RefSeq" id="WP_122015686.1">
    <property type="nucleotide sequence ID" value="NZ_CP033169.1"/>
</dbReference>
<evidence type="ECO:0000259" key="1">
    <source>
        <dbReference type="Pfam" id="PF01909"/>
    </source>
</evidence>
<dbReference type="Pfam" id="PF01909">
    <property type="entry name" value="NTP_transf_2"/>
    <property type="match status" value="1"/>
</dbReference>
<dbReference type="KEGG" id="bacg:D2962_17300"/>
<reference evidence="2 3" key="1">
    <citation type="submission" date="2018-10" db="EMBL/GenBank/DDBJ databases">
        <authorList>
            <person name="Zhang X."/>
        </authorList>
    </citation>
    <scope>NUCLEOTIDE SEQUENCE [LARGE SCALE GENOMIC DNA]</scope>
    <source>
        <strain evidence="2 3">SK-G1</strain>
    </source>
</reference>
<keyword evidence="2" id="KW-0808">Transferase</keyword>
<dbReference type="InterPro" id="IPR002934">
    <property type="entry name" value="Polymerase_NTP_transf_dom"/>
</dbReference>
<dbReference type="GO" id="GO:0016779">
    <property type="term" value="F:nucleotidyltransferase activity"/>
    <property type="evidence" value="ECO:0007669"/>
    <property type="project" value="InterPro"/>
</dbReference>
<dbReference type="Gene3D" id="3.30.460.10">
    <property type="entry name" value="Beta Polymerase, domain 2"/>
    <property type="match status" value="1"/>
</dbReference>
<evidence type="ECO:0000313" key="2">
    <source>
        <dbReference type="EMBL" id="AYO32124.1"/>
    </source>
</evidence>
<gene>
    <name evidence="2" type="ORF">D2962_17300</name>
</gene>
<dbReference type="InterPro" id="IPR043519">
    <property type="entry name" value="NT_sf"/>
</dbReference>
<sequence length="114" mass="13308">MHEKSFNSVQIFYPEFSKKHILNILSKNIHRLNEVLPLAKVILFGSYAKGRYSIESDVDLLIVYKGDRKSDVYSTVKKILRIPRLEPHIYTEGEYEEMKDTIGKMLSDGCEVIW</sequence>
<dbReference type="AlphaFoldDB" id="A0A3G2R9A4"/>
<dbReference type="Proteomes" id="UP000280960">
    <property type="component" value="Chromosome"/>
</dbReference>
<feature type="domain" description="Polymerase nucleotidyl transferase" evidence="1">
    <location>
        <begin position="33"/>
        <end position="96"/>
    </location>
</feature>
<name>A0A3G2R9A4_9FIRM</name>
<protein>
    <submittedName>
        <fullName evidence="2">Nucleotidyltransferase domain-containing protein</fullName>
    </submittedName>
</protein>
<dbReference type="CDD" id="cd05403">
    <property type="entry name" value="NT_KNTase_like"/>
    <property type="match status" value="1"/>
</dbReference>
<evidence type="ECO:0000313" key="3">
    <source>
        <dbReference type="Proteomes" id="UP000280960"/>
    </source>
</evidence>
<dbReference type="EMBL" id="CP033169">
    <property type="protein sequence ID" value="AYO32124.1"/>
    <property type="molecule type" value="Genomic_DNA"/>
</dbReference>
<accession>A0A3G2R9A4</accession>
<proteinExistence type="predicted"/>
<organism evidence="2 3">
    <name type="scientific">Biomaibacter acetigenes</name>
    <dbReference type="NCBI Taxonomy" id="2316383"/>
    <lineage>
        <taxon>Bacteria</taxon>
        <taxon>Bacillati</taxon>
        <taxon>Bacillota</taxon>
        <taxon>Clostridia</taxon>
        <taxon>Thermosediminibacterales</taxon>
        <taxon>Tepidanaerobacteraceae</taxon>
        <taxon>Biomaibacter</taxon>
    </lineage>
</organism>